<feature type="compositionally biased region" description="Basic and acidic residues" evidence="1">
    <location>
        <begin position="13"/>
        <end position="25"/>
    </location>
</feature>
<proteinExistence type="predicted"/>
<feature type="region of interest" description="Disordered" evidence="1">
    <location>
        <begin position="1"/>
        <end position="25"/>
    </location>
</feature>
<keyword evidence="4" id="KW-1185">Reference proteome</keyword>
<protein>
    <submittedName>
        <fullName evidence="3">Uncharacterized protein</fullName>
    </submittedName>
</protein>
<dbReference type="AlphaFoldDB" id="A0A4P9VY99"/>
<feature type="transmembrane region" description="Helical" evidence="2">
    <location>
        <begin position="192"/>
        <end position="210"/>
    </location>
</feature>
<name>A0A4P9VY99_9FUNG</name>
<keyword evidence="2" id="KW-0812">Transmembrane</keyword>
<feature type="region of interest" description="Disordered" evidence="1">
    <location>
        <begin position="47"/>
        <end position="100"/>
    </location>
</feature>
<evidence type="ECO:0000256" key="2">
    <source>
        <dbReference type="SAM" id="Phobius"/>
    </source>
</evidence>
<evidence type="ECO:0000313" key="4">
    <source>
        <dbReference type="Proteomes" id="UP000269721"/>
    </source>
</evidence>
<keyword evidence="2" id="KW-0472">Membrane</keyword>
<keyword evidence="2" id="KW-1133">Transmembrane helix</keyword>
<feature type="compositionally biased region" description="Acidic residues" evidence="1">
    <location>
        <begin position="73"/>
        <end position="86"/>
    </location>
</feature>
<dbReference type="Proteomes" id="UP000269721">
    <property type="component" value="Unassembled WGS sequence"/>
</dbReference>
<gene>
    <name evidence="3" type="ORF">BDK51DRAFT_48308</name>
</gene>
<feature type="compositionally biased region" description="Basic and acidic residues" evidence="1">
    <location>
        <begin position="47"/>
        <end position="61"/>
    </location>
</feature>
<reference evidence="4" key="1">
    <citation type="journal article" date="2018" name="Nat. Microbiol.">
        <title>Leveraging single-cell genomics to expand the fungal tree of life.</title>
        <authorList>
            <person name="Ahrendt S.R."/>
            <person name="Quandt C.A."/>
            <person name="Ciobanu D."/>
            <person name="Clum A."/>
            <person name="Salamov A."/>
            <person name="Andreopoulos B."/>
            <person name="Cheng J.F."/>
            <person name="Woyke T."/>
            <person name="Pelin A."/>
            <person name="Henrissat B."/>
            <person name="Reynolds N.K."/>
            <person name="Benny G.L."/>
            <person name="Smith M.E."/>
            <person name="James T.Y."/>
            <person name="Grigoriev I.V."/>
        </authorList>
    </citation>
    <scope>NUCLEOTIDE SEQUENCE [LARGE SCALE GENOMIC DNA]</scope>
</reference>
<evidence type="ECO:0000256" key="1">
    <source>
        <dbReference type="SAM" id="MobiDB-lite"/>
    </source>
</evidence>
<organism evidence="3 4">
    <name type="scientific">Blyttiomyces helicus</name>
    <dbReference type="NCBI Taxonomy" id="388810"/>
    <lineage>
        <taxon>Eukaryota</taxon>
        <taxon>Fungi</taxon>
        <taxon>Fungi incertae sedis</taxon>
        <taxon>Chytridiomycota</taxon>
        <taxon>Chytridiomycota incertae sedis</taxon>
        <taxon>Chytridiomycetes</taxon>
        <taxon>Chytridiomycetes incertae sedis</taxon>
        <taxon>Blyttiomyces</taxon>
    </lineage>
</organism>
<evidence type="ECO:0000313" key="3">
    <source>
        <dbReference type="EMBL" id="RKO83278.1"/>
    </source>
</evidence>
<dbReference type="EMBL" id="ML001435">
    <property type="protein sequence ID" value="RKO83278.1"/>
    <property type="molecule type" value="Genomic_DNA"/>
</dbReference>
<accession>A0A4P9VY99</accession>
<sequence>MVVLVGNHVSLQHTEDGDTSKEPQHRLPAANLLDGLGYQIEAGDEHHDAGAKGLQDAHEARGGGGGGVGTGELAEDDDDEASEEADNLPVAPRSSSGHCPDLIMETSSFVRPHTPANLSALGIRAQNASSPAERLSQSSLLGGEPADGHPPRCARGPWKLEHFCEVEDGDDEIRPDAASFSTVGFGESRARYLHLVWMGVILPVFLFPLCR</sequence>